<evidence type="ECO:0000256" key="1">
    <source>
        <dbReference type="ARBA" id="ARBA00004123"/>
    </source>
</evidence>
<dbReference type="PROSITE" id="PS51297">
    <property type="entry name" value="K_BOX"/>
    <property type="match status" value="1"/>
</dbReference>
<dbReference type="GO" id="GO:0000977">
    <property type="term" value="F:RNA polymerase II transcription regulatory region sequence-specific DNA binding"/>
    <property type="evidence" value="ECO:0007669"/>
    <property type="project" value="InterPro"/>
</dbReference>
<dbReference type="SUPFAM" id="SSF55455">
    <property type="entry name" value="SRF-like"/>
    <property type="match status" value="1"/>
</dbReference>
<keyword evidence="5" id="KW-0539">Nucleus</keyword>
<evidence type="ECO:0000259" key="7">
    <source>
        <dbReference type="PROSITE" id="PS50066"/>
    </source>
</evidence>
<dbReference type="GO" id="GO:0005634">
    <property type="term" value="C:nucleus"/>
    <property type="evidence" value="ECO:0007669"/>
    <property type="project" value="UniProtKB-SubCell"/>
</dbReference>
<evidence type="ECO:0000259" key="8">
    <source>
        <dbReference type="PROSITE" id="PS51297"/>
    </source>
</evidence>
<evidence type="ECO:0000256" key="6">
    <source>
        <dbReference type="SAM" id="Coils"/>
    </source>
</evidence>
<name>A0AAD7Q3P7_QUISA</name>
<dbReference type="Pfam" id="PF01486">
    <property type="entry name" value="K-box"/>
    <property type="match status" value="1"/>
</dbReference>
<dbReference type="InterPro" id="IPR050142">
    <property type="entry name" value="MADS-box/MEF2_TF"/>
</dbReference>
<dbReference type="PROSITE" id="PS50066">
    <property type="entry name" value="MADS_BOX_2"/>
    <property type="match status" value="1"/>
</dbReference>
<comment type="subcellular location">
    <subcellularLocation>
        <location evidence="1">Nucleus</location>
    </subcellularLocation>
</comment>
<dbReference type="FunFam" id="3.40.1810.10:FF:000003">
    <property type="entry name" value="MADS-box transcription factor MADS-MC"/>
    <property type="match status" value="1"/>
</dbReference>
<dbReference type="PANTHER" id="PTHR48019">
    <property type="entry name" value="SERUM RESPONSE FACTOR HOMOLOG"/>
    <property type="match status" value="1"/>
</dbReference>
<accession>A0AAD7Q3P7</accession>
<dbReference type="KEGG" id="qsa:O6P43_004372"/>
<organism evidence="9 10">
    <name type="scientific">Quillaja saponaria</name>
    <name type="common">Soap bark tree</name>
    <dbReference type="NCBI Taxonomy" id="32244"/>
    <lineage>
        <taxon>Eukaryota</taxon>
        <taxon>Viridiplantae</taxon>
        <taxon>Streptophyta</taxon>
        <taxon>Embryophyta</taxon>
        <taxon>Tracheophyta</taxon>
        <taxon>Spermatophyta</taxon>
        <taxon>Magnoliopsida</taxon>
        <taxon>eudicotyledons</taxon>
        <taxon>Gunneridae</taxon>
        <taxon>Pentapetalae</taxon>
        <taxon>rosids</taxon>
        <taxon>fabids</taxon>
        <taxon>Fabales</taxon>
        <taxon>Quillajaceae</taxon>
        <taxon>Quillaja</taxon>
    </lineage>
</organism>
<evidence type="ECO:0000256" key="5">
    <source>
        <dbReference type="ARBA" id="ARBA00023242"/>
    </source>
</evidence>
<dbReference type="GO" id="GO:0045944">
    <property type="term" value="P:positive regulation of transcription by RNA polymerase II"/>
    <property type="evidence" value="ECO:0007669"/>
    <property type="project" value="InterPro"/>
</dbReference>
<evidence type="ECO:0000313" key="9">
    <source>
        <dbReference type="EMBL" id="KAJ7974278.1"/>
    </source>
</evidence>
<dbReference type="PROSITE" id="PS00350">
    <property type="entry name" value="MADS_BOX_1"/>
    <property type="match status" value="1"/>
</dbReference>
<sequence length="248" mass="28130">MGRGRVQLKRIENKISRQVTFSKRRTGLLKKAKEISVLCDAQVALIVFSAKGKLFEYSTDSSLEGIVERYERNAHAEQHLVVADTESQGTWTLECSKLTSRHEVLQRNLRNFMGEDLDPISLRELQHLEQQIDVALKCIRTRKNQFINESISDLQKKATALQEQNNMLAKKLKENEKTLTEELGCQQEIIGQNSSTFNLRPLSQQPYPFLTIGGTFQAKGSESEVAVVQTQPSSATLMPPWLLSRANR</sequence>
<evidence type="ECO:0000256" key="4">
    <source>
        <dbReference type="ARBA" id="ARBA00023163"/>
    </source>
</evidence>
<dbReference type="InterPro" id="IPR036879">
    <property type="entry name" value="TF_MADSbox_sf"/>
</dbReference>
<keyword evidence="4" id="KW-0804">Transcription</keyword>
<dbReference type="EMBL" id="JARAOO010000003">
    <property type="protein sequence ID" value="KAJ7974278.1"/>
    <property type="molecule type" value="Genomic_DNA"/>
</dbReference>
<dbReference type="Pfam" id="PF00319">
    <property type="entry name" value="SRF-TF"/>
    <property type="match status" value="1"/>
</dbReference>
<gene>
    <name evidence="9" type="ORF">O6P43_004372</name>
</gene>
<dbReference type="Gene3D" id="3.40.1810.10">
    <property type="entry name" value="Transcription factor, MADS-box"/>
    <property type="match status" value="1"/>
</dbReference>
<reference evidence="9" key="1">
    <citation type="journal article" date="2023" name="Science">
        <title>Elucidation of the pathway for biosynthesis of saponin adjuvants from the soapbark tree.</title>
        <authorList>
            <person name="Reed J."/>
            <person name="Orme A."/>
            <person name="El-Demerdash A."/>
            <person name="Owen C."/>
            <person name="Martin L.B.B."/>
            <person name="Misra R.C."/>
            <person name="Kikuchi S."/>
            <person name="Rejzek M."/>
            <person name="Martin A.C."/>
            <person name="Harkess A."/>
            <person name="Leebens-Mack J."/>
            <person name="Louveau T."/>
            <person name="Stephenson M.J."/>
            <person name="Osbourn A."/>
        </authorList>
    </citation>
    <scope>NUCLEOTIDE SEQUENCE</scope>
    <source>
        <strain evidence="9">S10</strain>
    </source>
</reference>
<protein>
    <submittedName>
        <fullName evidence="9">MADS-box transcription factor</fullName>
    </submittedName>
</protein>
<dbReference type="AlphaFoldDB" id="A0AAD7Q3P7"/>
<dbReference type="InterPro" id="IPR002487">
    <property type="entry name" value="TF_Kbox"/>
</dbReference>
<dbReference type="GO" id="GO:0003700">
    <property type="term" value="F:DNA-binding transcription factor activity"/>
    <property type="evidence" value="ECO:0007669"/>
    <property type="project" value="InterPro"/>
</dbReference>
<dbReference type="GO" id="GO:0046983">
    <property type="term" value="F:protein dimerization activity"/>
    <property type="evidence" value="ECO:0007669"/>
    <property type="project" value="InterPro"/>
</dbReference>
<feature type="domain" description="K-box" evidence="8">
    <location>
        <begin position="88"/>
        <end position="178"/>
    </location>
</feature>
<keyword evidence="10" id="KW-1185">Reference proteome</keyword>
<dbReference type="InterPro" id="IPR033896">
    <property type="entry name" value="MEF2-like_N"/>
</dbReference>
<evidence type="ECO:0000256" key="3">
    <source>
        <dbReference type="ARBA" id="ARBA00023125"/>
    </source>
</evidence>
<keyword evidence="6" id="KW-0175">Coiled coil</keyword>
<dbReference type="PRINTS" id="PR00404">
    <property type="entry name" value="MADSDOMAIN"/>
</dbReference>
<dbReference type="InterPro" id="IPR002100">
    <property type="entry name" value="TF_MADSbox"/>
</dbReference>
<evidence type="ECO:0000256" key="2">
    <source>
        <dbReference type="ARBA" id="ARBA00023015"/>
    </source>
</evidence>
<feature type="coiled-coil region" evidence="6">
    <location>
        <begin position="144"/>
        <end position="181"/>
    </location>
</feature>
<keyword evidence="3" id="KW-0238">DNA-binding</keyword>
<feature type="domain" description="MADS-box" evidence="7">
    <location>
        <begin position="1"/>
        <end position="61"/>
    </location>
</feature>
<proteinExistence type="predicted"/>
<keyword evidence="2" id="KW-0805">Transcription regulation</keyword>
<comment type="caution">
    <text evidence="9">The sequence shown here is derived from an EMBL/GenBank/DDBJ whole genome shotgun (WGS) entry which is preliminary data.</text>
</comment>
<dbReference type="Proteomes" id="UP001163823">
    <property type="component" value="Chromosome 3"/>
</dbReference>
<evidence type="ECO:0000313" key="10">
    <source>
        <dbReference type="Proteomes" id="UP001163823"/>
    </source>
</evidence>
<dbReference type="SMART" id="SM00432">
    <property type="entry name" value="MADS"/>
    <property type="match status" value="1"/>
</dbReference>
<dbReference type="CDD" id="cd00265">
    <property type="entry name" value="MADS_MEF2_like"/>
    <property type="match status" value="1"/>
</dbReference>